<sequence>MHKNKKTCKIATNALILRKILILVLYFVLVFVFPLETCPLMGQVIQKKKLIAADYHLWGELNLEKVSPDENWASFKMEYKDGSDTLFIFNPSSNKKYSIPRAGEGSFTMKNFFICQIGNSLQILNLKTGKREEIDNVQKHAYCQQTDHLIVLTGTGTSGKILKIQSLKNSDKVEINDVSDFQISDQAGRLAYCISENTKEAVFHLSLKKIHSSKWVVRSSKDHFKGLTWHKSGQALSFYSESADKKINGLFYYLPTEDKLSQFSSASHPGFPKNAYIVYENSNQILISDDLQKLFFSVRENEKMPLAALESGVEIWNANDKITYLQLKSFGDPDLLPKVVMWSPKSDSIRAVATAEFPKVMLTGDFKNAIVSNPKQYEPQFDYYAPRDFYILNLQTFEKTLLLENHPLEYENLLASPGGKYFAYFKEKNWWIYNFELRTHTNITGRLGVGFSAKEYDLNPESVCGSPGWSLNDNEILLYDQYDIWAVAPNGKSSRRLTHGRESKIKFRIAAMPNSIGVKLKYDGLIVRNIDIQKQQFLRAEGEDGKTGYFKWTEETGEKPIVYEQSLINQLNYGIDKKKLFFREQKYDVSPRLLYKSQDADPSCFYRSNPQQEKYFWGRSILIEYKNSAGKCLKGALYYPADYDPKIKYPMIVTIYDLQSKQLHKYVNPALNDLSGNNTTLFTSENYFVFKPDLSLEVGSPGHSAVDCVVSATKKVIGMGLVDPAKIGLMGHSFGGYETSFIVTQTDLFAAVISSGAITDLNSFYHNINSLTGRPDMWRFGNEQWAMGKTPYEAPESYFSNSPLSYVKNIRTPILIWSGKNDTQVDPHQSFEYYLALRRLGKKSIMLLYPEEGHLLLREPNQIDITKRTLQWFDFFLKGKQSEDWILKGIK</sequence>
<dbReference type="AlphaFoldDB" id="A0A9N8J1E0"/>
<dbReference type="GO" id="GO:0006508">
    <property type="term" value="P:proteolysis"/>
    <property type="evidence" value="ECO:0007669"/>
    <property type="project" value="InterPro"/>
</dbReference>
<dbReference type="RefSeq" id="WP_180857621.1">
    <property type="nucleotide sequence ID" value="NZ_CAIJDE010000040.1"/>
</dbReference>
<reference evidence="4 5" key="1">
    <citation type="submission" date="2020-06" db="EMBL/GenBank/DDBJ databases">
        <authorList>
            <person name="Criscuolo A."/>
        </authorList>
    </citation>
    <scope>NUCLEOTIDE SEQUENCE [LARGE SCALE GENOMIC DNA]</scope>
    <source>
        <strain evidence="4">PXU-55</strain>
    </source>
</reference>
<evidence type="ECO:0000313" key="4">
    <source>
        <dbReference type="EMBL" id="CAC9974408.1"/>
    </source>
</evidence>
<keyword evidence="5" id="KW-1185">Reference proteome</keyword>
<dbReference type="GO" id="GO:0004252">
    <property type="term" value="F:serine-type endopeptidase activity"/>
    <property type="evidence" value="ECO:0007669"/>
    <property type="project" value="TreeGrafter"/>
</dbReference>
<gene>
    <name evidence="4" type="ORF">FLAPXU55_02105</name>
</gene>
<dbReference type="EMBL" id="CAIJDE010000040">
    <property type="protein sequence ID" value="CAC9974408.1"/>
    <property type="molecule type" value="Genomic_DNA"/>
</dbReference>
<protein>
    <recommendedName>
        <fullName evidence="3">Peptidase S9 prolyl oligopeptidase catalytic domain-containing protein</fullName>
    </recommendedName>
</protein>
<dbReference type="Proteomes" id="UP000533639">
    <property type="component" value="Unassembled WGS sequence"/>
</dbReference>
<keyword evidence="2" id="KW-0812">Transmembrane</keyword>
<keyword evidence="1" id="KW-0378">Hydrolase</keyword>
<name>A0A9N8J1E0_9FLAO</name>
<organism evidence="4 5">
    <name type="scientific">Flavobacterium panici</name>
    <dbReference type="NCBI Taxonomy" id="2654843"/>
    <lineage>
        <taxon>Bacteria</taxon>
        <taxon>Pseudomonadati</taxon>
        <taxon>Bacteroidota</taxon>
        <taxon>Flavobacteriia</taxon>
        <taxon>Flavobacteriales</taxon>
        <taxon>Flavobacteriaceae</taxon>
        <taxon>Flavobacterium</taxon>
    </lineage>
</organism>
<dbReference type="Gene3D" id="3.40.50.1820">
    <property type="entry name" value="alpha/beta hydrolase"/>
    <property type="match status" value="1"/>
</dbReference>
<dbReference type="InterPro" id="IPR001375">
    <property type="entry name" value="Peptidase_S9_cat"/>
</dbReference>
<feature type="transmembrane region" description="Helical" evidence="2">
    <location>
        <begin position="20"/>
        <end position="42"/>
    </location>
</feature>
<comment type="caution">
    <text evidence="4">The sequence shown here is derived from an EMBL/GenBank/DDBJ whole genome shotgun (WGS) entry which is preliminary data.</text>
</comment>
<keyword evidence="2" id="KW-1133">Transmembrane helix</keyword>
<evidence type="ECO:0000256" key="2">
    <source>
        <dbReference type="SAM" id="Phobius"/>
    </source>
</evidence>
<accession>A0A9N8J1E0</accession>
<evidence type="ECO:0000256" key="1">
    <source>
        <dbReference type="ARBA" id="ARBA00022801"/>
    </source>
</evidence>
<evidence type="ECO:0000259" key="3">
    <source>
        <dbReference type="Pfam" id="PF00326"/>
    </source>
</evidence>
<dbReference type="InterPro" id="IPR029058">
    <property type="entry name" value="AB_hydrolase_fold"/>
</dbReference>
<dbReference type="Pfam" id="PF00326">
    <property type="entry name" value="Peptidase_S9"/>
    <property type="match status" value="1"/>
</dbReference>
<dbReference type="SUPFAM" id="SSF53474">
    <property type="entry name" value="alpha/beta-Hydrolases"/>
    <property type="match status" value="1"/>
</dbReference>
<dbReference type="SUPFAM" id="SSF82171">
    <property type="entry name" value="DPP6 N-terminal domain-like"/>
    <property type="match status" value="1"/>
</dbReference>
<evidence type="ECO:0000313" key="5">
    <source>
        <dbReference type="Proteomes" id="UP000533639"/>
    </source>
</evidence>
<keyword evidence="2" id="KW-0472">Membrane</keyword>
<dbReference type="PANTHER" id="PTHR42776">
    <property type="entry name" value="SERINE PEPTIDASE S9 FAMILY MEMBER"/>
    <property type="match status" value="1"/>
</dbReference>
<proteinExistence type="predicted"/>
<feature type="domain" description="Peptidase S9 prolyl oligopeptidase catalytic" evidence="3">
    <location>
        <begin position="706"/>
        <end position="877"/>
    </location>
</feature>
<dbReference type="PANTHER" id="PTHR42776:SF27">
    <property type="entry name" value="DIPEPTIDYL PEPTIDASE FAMILY MEMBER 6"/>
    <property type="match status" value="1"/>
</dbReference>